<evidence type="ECO:0000256" key="7">
    <source>
        <dbReference type="ARBA" id="ARBA00022989"/>
    </source>
</evidence>
<dbReference type="Pfam" id="PF07664">
    <property type="entry name" value="FeoB_C"/>
    <property type="match status" value="1"/>
</dbReference>
<dbReference type="PRINTS" id="PR00326">
    <property type="entry name" value="GTP1OBG"/>
</dbReference>
<organism evidence="15 16">
    <name type="scientific">Candidatus Competibacter phosphatis</name>
    <dbReference type="NCBI Taxonomy" id="221280"/>
    <lineage>
        <taxon>Bacteria</taxon>
        <taxon>Pseudomonadati</taxon>
        <taxon>Pseudomonadota</taxon>
        <taxon>Gammaproteobacteria</taxon>
        <taxon>Candidatus Competibacteraceae</taxon>
        <taxon>Candidatus Competibacter</taxon>
    </lineage>
</organism>
<dbReference type="Pfam" id="PF02421">
    <property type="entry name" value="FeoB_N"/>
    <property type="match status" value="1"/>
</dbReference>
<dbReference type="InterPro" id="IPR011642">
    <property type="entry name" value="Gate_dom"/>
</dbReference>
<evidence type="ECO:0000256" key="8">
    <source>
        <dbReference type="ARBA" id="ARBA00023004"/>
    </source>
</evidence>
<comment type="similarity">
    <text evidence="13">Belongs to the TRAFAC class TrmE-Era-EngA-EngB-Septin-like GTPase superfamily. FeoB GTPase (TC 9.A.8) family.</text>
</comment>
<keyword evidence="2 13" id="KW-0813">Transport</keyword>
<evidence type="ECO:0000256" key="4">
    <source>
        <dbReference type="ARBA" id="ARBA00022496"/>
    </source>
</evidence>
<gene>
    <name evidence="15" type="primary">feoB</name>
    <name evidence="15" type="ORF">E4P82_04410</name>
</gene>
<feature type="transmembrane region" description="Helical" evidence="13">
    <location>
        <begin position="565"/>
        <end position="587"/>
    </location>
</feature>
<evidence type="ECO:0000313" key="16">
    <source>
        <dbReference type="Proteomes" id="UP000760480"/>
    </source>
</evidence>
<dbReference type="CDD" id="cd01879">
    <property type="entry name" value="FeoB"/>
    <property type="match status" value="1"/>
</dbReference>
<keyword evidence="7 13" id="KW-1133">Transmembrane helix</keyword>
<reference evidence="15 16" key="1">
    <citation type="submission" date="2019-03" db="EMBL/GenBank/DDBJ databases">
        <title>Metabolic reconstructions from genomes of highly enriched 'Candidatus Accumulibacter' and 'Candidatus Competibacter' bioreactor populations.</title>
        <authorList>
            <person name="Annavajhala M.K."/>
            <person name="Welles L."/>
            <person name="Abbas B."/>
            <person name="Sorokin D."/>
            <person name="Park H."/>
            <person name="Van Loosdrecht M."/>
            <person name="Chandran K."/>
        </authorList>
    </citation>
    <scope>NUCLEOTIDE SEQUENCE [LARGE SCALE GENOMIC DNA]</scope>
    <source>
        <strain evidence="15 16">SBR_G</strain>
    </source>
</reference>
<evidence type="ECO:0000256" key="10">
    <source>
        <dbReference type="ARBA" id="ARBA00023134"/>
    </source>
</evidence>
<evidence type="ECO:0000256" key="12">
    <source>
        <dbReference type="NCBIfam" id="TIGR00437"/>
    </source>
</evidence>
<evidence type="ECO:0000256" key="5">
    <source>
        <dbReference type="ARBA" id="ARBA00022692"/>
    </source>
</evidence>
<feature type="transmembrane region" description="Helical" evidence="13">
    <location>
        <begin position="538"/>
        <end position="558"/>
    </location>
</feature>
<comment type="caution">
    <text evidence="15">The sequence shown here is derived from an EMBL/GenBank/DDBJ whole genome shotgun (WGS) entry which is preliminary data.</text>
</comment>
<keyword evidence="6" id="KW-0547">Nucleotide-binding</keyword>
<dbReference type="SUPFAM" id="SSF52540">
    <property type="entry name" value="P-loop containing nucleoside triphosphate hydrolases"/>
    <property type="match status" value="1"/>
</dbReference>
<protein>
    <recommendedName>
        <fullName evidence="12 13">Ferrous iron transport protein B</fullName>
    </recommendedName>
</protein>
<keyword evidence="3" id="KW-1003">Cell membrane</keyword>
<evidence type="ECO:0000256" key="13">
    <source>
        <dbReference type="RuleBase" id="RU362098"/>
    </source>
</evidence>
<evidence type="ECO:0000256" key="2">
    <source>
        <dbReference type="ARBA" id="ARBA00022448"/>
    </source>
</evidence>
<evidence type="ECO:0000256" key="9">
    <source>
        <dbReference type="ARBA" id="ARBA00023065"/>
    </source>
</evidence>
<proteinExistence type="inferred from homology"/>
<dbReference type="PROSITE" id="PS51711">
    <property type="entry name" value="G_FEOB"/>
    <property type="match status" value="1"/>
</dbReference>
<dbReference type="Gene3D" id="3.40.50.300">
    <property type="entry name" value="P-loop containing nucleotide triphosphate hydrolases"/>
    <property type="match status" value="1"/>
</dbReference>
<evidence type="ECO:0000259" key="14">
    <source>
        <dbReference type="PROSITE" id="PS51711"/>
    </source>
</evidence>
<evidence type="ECO:0000256" key="3">
    <source>
        <dbReference type="ARBA" id="ARBA00022475"/>
    </source>
</evidence>
<feature type="transmembrane region" description="Helical" evidence="13">
    <location>
        <begin position="385"/>
        <end position="406"/>
    </location>
</feature>
<dbReference type="PANTHER" id="PTHR43185:SF1">
    <property type="entry name" value="FE(2+) TRANSPORTER FEOB"/>
    <property type="match status" value="1"/>
</dbReference>
<comment type="function">
    <text evidence="13">Probable transporter of a GTP-driven Fe(2+) uptake system.</text>
</comment>
<dbReference type="Proteomes" id="UP000760480">
    <property type="component" value="Unassembled WGS sequence"/>
</dbReference>
<dbReference type="InterPro" id="IPR011640">
    <property type="entry name" value="Fe2_transport_prot_B_C"/>
</dbReference>
<evidence type="ECO:0000256" key="6">
    <source>
        <dbReference type="ARBA" id="ARBA00022741"/>
    </source>
</evidence>
<feature type="domain" description="FeoB-type G" evidence="14">
    <location>
        <begin position="1"/>
        <end position="163"/>
    </location>
</feature>
<feature type="transmembrane region" description="Helical" evidence="13">
    <location>
        <begin position="497"/>
        <end position="518"/>
    </location>
</feature>
<dbReference type="RefSeq" id="WP_169247755.1">
    <property type="nucleotide sequence ID" value="NZ_SPMZ01000012.1"/>
</dbReference>
<keyword evidence="9" id="KW-0406">Ion transport</keyword>
<dbReference type="EMBL" id="SPMZ01000012">
    <property type="protein sequence ID" value="NMQ18505.1"/>
    <property type="molecule type" value="Genomic_DNA"/>
</dbReference>
<evidence type="ECO:0000256" key="11">
    <source>
        <dbReference type="ARBA" id="ARBA00023136"/>
    </source>
</evidence>
<dbReference type="Pfam" id="PF07670">
    <property type="entry name" value="Gate"/>
    <property type="match status" value="2"/>
</dbReference>
<dbReference type="InterPro" id="IPR050860">
    <property type="entry name" value="FeoB_GTPase"/>
</dbReference>
<keyword evidence="4 13" id="KW-0410">Iron transport</keyword>
<dbReference type="InterPro" id="IPR027417">
    <property type="entry name" value="P-loop_NTPase"/>
</dbReference>
<name>A0ABX1TGK0_9GAMM</name>
<comment type="subcellular location">
    <subcellularLocation>
        <location evidence="13">Cell inner membrane</location>
        <topology evidence="13">Multi-pass membrane protein</topology>
    </subcellularLocation>
    <subcellularLocation>
        <location evidence="1">Cell membrane</location>
        <topology evidence="1">Multi-pass membrane protein</topology>
    </subcellularLocation>
</comment>
<feature type="transmembrane region" description="Helical" evidence="13">
    <location>
        <begin position="353"/>
        <end position="379"/>
    </location>
</feature>
<evidence type="ECO:0000313" key="15">
    <source>
        <dbReference type="EMBL" id="NMQ18505.1"/>
    </source>
</evidence>
<keyword evidence="10 13" id="KW-0342">GTP-binding</keyword>
<feature type="transmembrane region" description="Helical" evidence="13">
    <location>
        <begin position="254"/>
        <end position="272"/>
    </location>
</feature>
<dbReference type="InterPro" id="IPR003373">
    <property type="entry name" value="Fe2_transport_prot-B"/>
</dbReference>
<keyword evidence="16" id="KW-1185">Reference proteome</keyword>
<feature type="transmembrane region" description="Helical" evidence="13">
    <location>
        <begin position="211"/>
        <end position="234"/>
    </location>
</feature>
<feature type="transmembrane region" description="Helical" evidence="13">
    <location>
        <begin position="319"/>
        <end position="341"/>
    </location>
</feature>
<sequence length="595" mass="64997">MKRIALLGMPNTGKSTFFNRLTGAGARIGNWPGITVDLLSAKILLGTEMVEVVDLPGLYDLHGFAEDEQVVRRFLLNNPVDLLCIILNATQIDQQLPLALQLRRLGLRAVAIMNMTDEAEQLGIRFDAAALAAGLDCPVCFISAKYGRGFPEARETLRHVLSLDAPTASPTSQTDFVADEALIAEAEKLIARSVKMPRVLEYGLSERIDRFALHPVLGVPLFFLALFLLFQAVYTLGTPLQDGVAWLLEQFRELGLVHLQAILPGWLYGLLVEGVYDGLGTVASFVPVIVLFFLGMALVEDSGYLSRIAFLMDALMARVGLDGRGFVMLLMGFGCNVPALMGTRVIRARGLRLLTMLIIPFSLCSARLQVFIFLISALFSPTEAPLVLLTLYATSFLIALATALLFKNRLGGGEPLLIELPPYRLPTFQQVVLRAWHEIHHFLSRATRFIVAGVVAIWLLTHLPTGVPAGGPETLAGMFGGWLEPLLRPIGIDQQMAVVLLFGFVAKEIVLGAMAVVYGVQGSALAQLTAQHMDWVQAFSFMLFTLVYTPCLSTVATLRGESKSLAFTGVSIAWSLALAWLLSFVFYQGARLLGY</sequence>
<dbReference type="InterPro" id="IPR030389">
    <property type="entry name" value="G_FEOB_dom"/>
</dbReference>
<feature type="transmembrane region" description="Helical" evidence="13">
    <location>
        <begin position="279"/>
        <end position="299"/>
    </location>
</feature>
<accession>A0ABX1TGK0</accession>
<dbReference type="InterPro" id="IPR006073">
    <property type="entry name" value="GTP-bd"/>
</dbReference>
<keyword evidence="11 13" id="KW-0472">Membrane</keyword>
<dbReference type="PANTHER" id="PTHR43185">
    <property type="entry name" value="FERROUS IRON TRANSPORT PROTEIN B"/>
    <property type="match status" value="1"/>
</dbReference>
<keyword evidence="5 13" id="KW-0812">Transmembrane</keyword>
<keyword evidence="8 13" id="KW-0408">Iron</keyword>
<dbReference type="NCBIfam" id="TIGR00437">
    <property type="entry name" value="feoB"/>
    <property type="match status" value="1"/>
</dbReference>
<evidence type="ECO:0000256" key="1">
    <source>
        <dbReference type="ARBA" id="ARBA00004651"/>
    </source>
</evidence>